<dbReference type="AlphaFoldDB" id="J9E304"/>
<sequence length="58" mass="7015">MAHTGEFLMLLDWVTNETFTTVDGLQYTYRNICLHYRNDCFEQMHVRFIADIFHRGDQ</sequence>
<proteinExistence type="predicted"/>
<reference evidence="2" key="1">
    <citation type="submission" date="2012-08" db="EMBL/GenBank/DDBJ databases">
        <title>The Genome Sequence of Wuchereria bancrofti.</title>
        <authorList>
            <person name="Nutman T.B."/>
            <person name="Fink D.L."/>
            <person name="Russ C."/>
            <person name="Young S."/>
            <person name="Zeng Q."/>
            <person name="Koehrsen M."/>
            <person name="Alvarado L."/>
            <person name="Berlin A."/>
            <person name="Chapman S.B."/>
            <person name="Chen Z."/>
            <person name="Freedman E."/>
            <person name="Gellesch M."/>
            <person name="Goldberg J."/>
            <person name="Griggs A."/>
            <person name="Gujja S."/>
            <person name="Heilman E.R."/>
            <person name="Heiman D."/>
            <person name="Hepburn T."/>
            <person name="Howarth C."/>
            <person name="Jen D."/>
            <person name="Larson L."/>
            <person name="Lewis B."/>
            <person name="Mehta T."/>
            <person name="Park D."/>
            <person name="Pearson M."/>
            <person name="Roberts A."/>
            <person name="Saif S."/>
            <person name="Shea T."/>
            <person name="Shenoy N."/>
            <person name="Sisk P."/>
            <person name="Stolte C."/>
            <person name="Sykes S."/>
            <person name="Walk T."/>
            <person name="White J."/>
            <person name="Yandava C."/>
            <person name="Haas B."/>
            <person name="Henn M.R."/>
            <person name="Nusbaum C."/>
            <person name="Birren B."/>
        </authorList>
    </citation>
    <scope>NUCLEOTIDE SEQUENCE [LARGE SCALE GENOMIC DNA]</scope>
    <source>
        <strain evidence="2">NA</strain>
    </source>
</reference>
<dbReference type="Proteomes" id="UP000004810">
    <property type="component" value="Unassembled WGS sequence"/>
</dbReference>
<evidence type="ECO:0000313" key="2">
    <source>
        <dbReference type="Proteomes" id="UP000004810"/>
    </source>
</evidence>
<feature type="non-terminal residue" evidence="1">
    <location>
        <position position="58"/>
    </location>
</feature>
<evidence type="ECO:0000313" key="1">
    <source>
        <dbReference type="EMBL" id="EJW69774.1"/>
    </source>
</evidence>
<protein>
    <submittedName>
        <fullName evidence="1">Uncharacterized protein</fullName>
    </submittedName>
</protein>
<dbReference type="EMBL" id="ADBV01025809">
    <property type="protein sequence ID" value="EJW69774.1"/>
    <property type="molecule type" value="Genomic_DNA"/>
</dbReference>
<gene>
    <name evidence="1" type="ORF">WUBG_19318</name>
</gene>
<accession>J9E304</accession>
<organism evidence="1 2">
    <name type="scientific">Wuchereria bancrofti</name>
    <dbReference type="NCBI Taxonomy" id="6293"/>
    <lineage>
        <taxon>Eukaryota</taxon>
        <taxon>Metazoa</taxon>
        <taxon>Ecdysozoa</taxon>
        <taxon>Nematoda</taxon>
        <taxon>Chromadorea</taxon>
        <taxon>Rhabditida</taxon>
        <taxon>Spirurina</taxon>
        <taxon>Spiruromorpha</taxon>
        <taxon>Filarioidea</taxon>
        <taxon>Onchocercidae</taxon>
        <taxon>Wuchereria</taxon>
    </lineage>
</organism>
<comment type="caution">
    <text evidence="1">The sequence shown here is derived from an EMBL/GenBank/DDBJ whole genome shotgun (WGS) entry which is preliminary data.</text>
</comment>
<name>J9E304_WUCBA</name>